<organism evidence="2 3">
    <name type="scientific">Aspergillus japonicus CBS 114.51</name>
    <dbReference type="NCBI Taxonomy" id="1448312"/>
    <lineage>
        <taxon>Eukaryota</taxon>
        <taxon>Fungi</taxon>
        <taxon>Dikarya</taxon>
        <taxon>Ascomycota</taxon>
        <taxon>Pezizomycotina</taxon>
        <taxon>Eurotiomycetes</taxon>
        <taxon>Eurotiomycetidae</taxon>
        <taxon>Eurotiales</taxon>
        <taxon>Aspergillaceae</taxon>
        <taxon>Aspergillus</taxon>
        <taxon>Aspergillus subgen. Circumdati</taxon>
    </lineage>
</organism>
<protein>
    <submittedName>
        <fullName evidence="2">Uncharacterized protein</fullName>
    </submittedName>
</protein>
<dbReference type="Proteomes" id="UP000249497">
    <property type="component" value="Unassembled WGS sequence"/>
</dbReference>
<evidence type="ECO:0000256" key="1">
    <source>
        <dbReference type="SAM" id="Coils"/>
    </source>
</evidence>
<dbReference type="EMBL" id="KZ824773">
    <property type="protein sequence ID" value="RAH86319.1"/>
    <property type="molecule type" value="Genomic_DNA"/>
</dbReference>
<feature type="coiled-coil region" evidence="1">
    <location>
        <begin position="71"/>
        <end position="98"/>
    </location>
</feature>
<accession>A0A8T8XG26</accession>
<evidence type="ECO:0000313" key="2">
    <source>
        <dbReference type="EMBL" id="RAH86319.1"/>
    </source>
</evidence>
<dbReference type="OrthoDB" id="3763773at2759"/>
<name>A0A8T8XG26_ASPJA</name>
<dbReference type="PANTHER" id="PTHR34714">
    <property type="entry name" value="EGF-LIKE DOMAIN-CONTAINING PROTEIN"/>
    <property type="match status" value="1"/>
</dbReference>
<keyword evidence="3" id="KW-1185">Reference proteome</keyword>
<dbReference type="PANTHER" id="PTHR34714:SF2">
    <property type="entry name" value="EGF-LIKE DOMAIN-CONTAINING PROTEIN"/>
    <property type="match status" value="1"/>
</dbReference>
<keyword evidence="1" id="KW-0175">Coiled coil</keyword>
<sequence>MNVPSVSIDGYKEILKSRLDAALAFETSFRDFLLTAGTRSVQSSVALNTLAKSQDAMKTYAVLHDIKKREYDDAVESNEKAEQIFNTAQAELGQLGNKFQQGIEKYKVDQIKEATRKSPGRL</sequence>
<dbReference type="GeneID" id="37177044"/>
<dbReference type="RefSeq" id="XP_025532213.1">
    <property type="nucleotide sequence ID" value="XM_025673352.1"/>
</dbReference>
<reference evidence="2 3" key="1">
    <citation type="submission" date="2018-02" db="EMBL/GenBank/DDBJ databases">
        <title>The genomes of Aspergillus section Nigri reveals drivers in fungal speciation.</title>
        <authorList>
            <consortium name="DOE Joint Genome Institute"/>
            <person name="Vesth T.C."/>
            <person name="Nybo J."/>
            <person name="Theobald S."/>
            <person name="Brandl J."/>
            <person name="Frisvad J.C."/>
            <person name="Nielsen K.F."/>
            <person name="Lyhne E.K."/>
            <person name="Kogle M.E."/>
            <person name="Kuo A."/>
            <person name="Riley R."/>
            <person name="Clum A."/>
            <person name="Nolan M."/>
            <person name="Lipzen A."/>
            <person name="Salamov A."/>
            <person name="Henrissat B."/>
            <person name="Wiebenga A."/>
            <person name="De vries R.P."/>
            <person name="Grigoriev I.V."/>
            <person name="Mortensen U.H."/>
            <person name="Andersen M.R."/>
            <person name="Baker S.E."/>
        </authorList>
    </citation>
    <scope>NUCLEOTIDE SEQUENCE [LARGE SCALE GENOMIC DNA]</scope>
    <source>
        <strain evidence="2 3">CBS 114.51</strain>
    </source>
</reference>
<evidence type="ECO:0000313" key="3">
    <source>
        <dbReference type="Proteomes" id="UP000249497"/>
    </source>
</evidence>
<dbReference type="AlphaFoldDB" id="A0A8T8XG26"/>
<gene>
    <name evidence="2" type="ORF">BO86DRAFT_395755</name>
</gene>
<proteinExistence type="predicted"/>